<dbReference type="AlphaFoldDB" id="A0A9W6GIL2"/>
<dbReference type="Proteomes" id="UP001144471">
    <property type="component" value="Unassembled WGS sequence"/>
</dbReference>
<dbReference type="SUPFAM" id="SSF53254">
    <property type="entry name" value="Phosphoglycerate mutase-like"/>
    <property type="match status" value="1"/>
</dbReference>
<dbReference type="GO" id="GO:0005737">
    <property type="term" value="C:cytoplasm"/>
    <property type="evidence" value="ECO:0007669"/>
    <property type="project" value="TreeGrafter"/>
</dbReference>
<protein>
    <submittedName>
        <fullName evidence="3">Phosphoglycerate mutase</fullName>
    </submittedName>
</protein>
<dbReference type="RefSeq" id="WP_281832212.1">
    <property type="nucleotide sequence ID" value="NZ_BSDY01000001.1"/>
</dbReference>
<feature type="binding site" evidence="2">
    <location>
        <position position="93"/>
    </location>
    <ligand>
        <name>substrate</name>
    </ligand>
</feature>
<proteinExistence type="predicted"/>
<reference evidence="3" key="1">
    <citation type="submission" date="2022-12" db="EMBL/GenBank/DDBJ databases">
        <title>Reference genome sequencing for broad-spectrum identification of bacterial and archaeal isolates by mass spectrometry.</title>
        <authorList>
            <person name="Sekiguchi Y."/>
            <person name="Tourlousse D.M."/>
        </authorList>
    </citation>
    <scope>NUCLEOTIDE SEQUENCE</scope>
    <source>
        <strain evidence="3">10succ1</strain>
    </source>
</reference>
<dbReference type="CDD" id="cd07067">
    <property type="entry name" value="HP_PGM_like"/>
    <property type="match status" value="1"/>
</dbReference>
<evidence type="ECO:0000313" key="4">
    <source>
        <dbReference type="Proteomes" id="UP001144471"/>
    </source>
</evidence>
<dbReference type="InterPro" id="IPR029033">
    <property type="entry name" value="His_PPase_superfam"/>
</dbReference>
<dbReference type="InterPro" id="IPR050275">
    <property type="entry name" value="PGM_Phosphatase"/>
</dbReference>
<keyword evidence="4" id="KW-1185">Reference proteome</keyword>
<evidence type="ECO:0000256" key="1">
    <source>
        <dbReference type="PIRSR" id="PIRSR613078-1"/>
    </source>
</evidence>
<feature type="active site" description="Tele-phosphohistidine intermediate" evidence="1">
    <location>
        <position position="9"/>
    </location>
</feature>
<accession>A0A9W6GIL2</accession>
<dbReference type="EMBL" id="BSDY01000001">
    <property type="protein sequence ID" value="GLI54536.1"/>
    <property type="molecule type" value="Genomic_DNA"/>
</dbReference>
<dbReference type="Gene3D" id="3.40.50.1240">
    <property type="entry name" value="Phosphoglycerate mutase-like"/>
    <property type="match status" value="1"/>
</dbReference>
<organism evidence="3 4">
    <name type="scientific">Propionigenium maris DSM 9537</name>
    <dbReference type="NCBI Taxonomy" id="1123000"/>
    <lineage>
        <taxon>Bacteria</taxon>
        <taxon>Fusobacteriati</taxon>
        <taxon>Fusobacteriota</taxon>
        <taxon>Fusobacteriia</taxon>
        <taxon>Fusobacteriales</taxon>
        <taxon>Fusobacteriaceae</taxon>
        <taxon>Propionigenium</taxon>
    </lineage>
</organism>
<evidence type="ECO:0000256" key="2">
    <source>
        <dbReference type="PIRSR" id="PIRSR613078-2"/>
    </source>
</evidence>
<dbReference type="PANTHER" id="PTHR48100">
    <property type="entry name" value="BROAD-SPECIFICITY PHOSPHATASE YOR283W-RELATED"/>
    <property type="match status" value="1"/>
</dbReference>
<dbReference type="SMART" id="SM00855">
    <property type="entry name" value="PGAM"/>
    <property type="match status" value="1"/>
</dbReference>
<dbReference type="GO" id="GO:0016791">
    <property type="term" value="F:phosphatase activity"/>
    <property type="evidence" value="ECO:0007669"/>
    <property type="project" value="TreeGrafter"/>
</dbReference>
<feature type="active site" description="Proton donor/acceptor" evidence="1">
    <location>
        <position position="82"/>
    </location>
</feature>
<comment type="caution">
    <text evidence="3">The sequence shown here is derived from an EMBL/GenBank/DDBJ whole genome shotgun (WGS) entry which is preliminary data.</text>
</comment>
<dbReference type="Pfam" id="PF00300">
    <property type="entry name" value="His_Phos_1"/>
    <property type="match status" value="1"/>
</dbReference>
<evidence type="ECO:0000313" key="3">
    <source>
        <dbReference type="EMBL" id="GLI54536.1"/>
    </source>
</evidence>
<dbReference type="PANTHER" id="PTHR48100:SF1">
    <property type="entry name" value="HISTIDINE PHOSPHATASE FAMILY PROTEIN-RELATED"/>
    <property type="match status" value="1"/>
</dbReference>
<dbReference type="InterPro" id="IPR013078">
    <property type="entry name" value="His_Pase_superF_clade-1"/>
</dbReference>
<feature type="binding site" evidence="2">
    <location>
        <position position="58"/>
    </location>
    <ligand>
        <name>substrate</name>
    </ligand>
</feature>
<feature type="binding site" evidence="2">
    <location>
        <begin position="8"/>
        <end position="15"/>
    </location>
    <ligand>
        <name>substrate</name>
    </ligand>
</feature>
<gene>
    <name evidence="3" type="ORF">PM10SUCC1_00510</name>
</gene>
<sequence>MLEIYFVRHGETEWNLKGMLQGKQNSPLTEKGKAQAAKLGEALKDVEFDGIYSSPMGRASLTAEIIRGEREQALFTIPALREMSFGDMEGLSKKEFQKLHPEQYKNLWEDAIIYDPTAFNGETFQEVDDRVMEGLDHLVKAHPNGGRILVVSHGMTLKSIFMHVWGHGLDKYWEDPVPENTSLTIVSYRDGEYRMEDFSNTSHLD</sequence>
<name>A0A9W6GIL2_9FUSO</name>